<feature type="transmembrane region" description="Helical" evidence="6">
    <location>
        <begin position="113"/>
        <end position="133"/>
    </location>
</feature>
<feature type="transmembrane region" description="Helical" evidence="6">
    <location>
        <begin position="139"/>
        <end position="159"/>
    </location>
</feature>
<gene>
    <name evidence="8" type="ORF">CALMAC_LOCUS10185</name>
</gene>
<evidence type="ECO:0000313" key="8">
    <source>
        <dbReference type="EMBL" id="VEN48886.1"/>
    </source>
</evidence>
<dbReference type="PRINTS" id="PR00171">
    <property type="entry name" value="SUGRTRNSPORT"/>
</dbReference>
<dbReference type="EMBL" id="CAACVG010008194">
    <property type="protein sequence ID" value="VEN48886.1"/>
    <property type="molecule type" value="Genomic_DNA"/>
</dbReference>
<keyword evidence="9" id="KW-1185">Reference proteome</keyword>
<comment type="subcellular location">
    <subcellularLocation>
        <location evidence="1">Membrane</location>
        <topology evidence="1">Multi-pass membrane protein</topology>
    </subcellularLocation>
</comment>
<keyword evidence="2 6" id="KW-0812">Transmembrane</keyword>
<feature type="transmembrane region" description="Helical" evidence="6">
    <location>
        <begin position="447"/>
        <end position="465"/>
    </location>
</feature>
<evidence type="ECO:0000256" key="5">
    <source>
        <dbReference type="ARBA" id="ARBA00023180"/>
    </source>
</evidence>
<dbReference type="OrthoDB" id="6612291at2759"/>
<keyword evidence="5" id="KW-0325">Glycoprotein</keyword>
<dbReference type="Gene3D" id="1.20.1250.20">
    <property type="entry name" value="MFS general substrate transporter like domains"/>
    <property type="match status" value="1"/>
</dbReference>
<dbReference type="InterPro" id="IPR005828">
    <property type="entry name" value="MFS_sugar_transport-like"/>
</dbReference>
<keyword evidence="3 6" id="KW-1133">Transmembrane helix</keyword>
<dbReference type="SUPFAM" id="SSF103473">
    <property type="entry name" value="MFS general substrate transporter"/>
    <property type="match status" value="1"/>
</dbReference>
<feature type="transmembrane region" description="Helical" evidence="6">
    <location>
        <begin position="83"/>
        <end position="106"/>
    </location>
</feature>
<evidence type="ECO:0000256" key="6">
    <source>
        <dbReference type="SAM" id="Phobius"/>
    </source>
</evidence>
<reference evidence="8 9" key="1">
    <citation type="submission" date="2019-01" db="EMBL/GenBank/DDBJ databases">
        <authorList>
            <person name="Sayadi A."/>
        </authorList>
    </citation>
    <scope>NUCLEOTIDE SEQUENCE [LARGE SCALE GENOMIC DNA]</scope>
</reference>
<protein>
    <recommendedName>
        <fullName evidence="7">Major facilitator superfamily (MFS) profile domain-containing protein</fullName>
    </recommendedName>
</protein>
<feature type="domain" description="Major facilitator superfamily (MFS) profile" evidence="7">
    <location>
        <begin position="37"/>
        <end position="469"/>
    </location>
</feature>
<keyword evidence="4 6" id="KW-0472">Membrane</keyword>
<feature type="transmembrane region" description="Helical" evidence="6">
    <location>
        <begin position="414"/>
        <end position="431"/>
    </location>
</feature>
<dbReference type="InterPro" id="IPR003663">
    <property type="entry name" value="Sugar/inositol_transpt"/>
</dbReference>
<dbReference type="Pfam" id="PF00083">
    <property type="entry name" value="Sugar_tr"/>
    <property type="match status" value="1"/>
</dbReference>
<name>A0A653CNM7_CALMS</name>
<dbReference type="GO" id="GO:0022857">
    <property type="term" value="F:transmembrane transporter activity"/>
    <property type="evidence" value="ECO:0007669"/>
    <property type="project" value="InterPro"/>
</dbReference>
<dbReference type="AlphaFoldDB" id="A0A653CNM7"/>
<feature type="transmembrane region" description="Helical" evidence="6">
    <location>
        <begin position="40"/>
        <end position="63"/>
    </location>
</feature>
<dbReference type="PROSITE" id="PS00217">
    <property type="entry name" value="SUGAR_TRANSPORT_2"/>
    <property type="match status" value="1"/>
</dbReference>
<feature type="transmembrane region" description="Helical" evidence="6">
    <location>
        <begin position="280"/>
        <end position="305"/>
    </location>
</feature>
<evidence type="ECO:0000259" key="7">
    <source>
        <dbReference type="PROSITE" id="PS50850"/>
    </source>
</evidence>
<dbReference type="InterPro" id="IPR036259">
    <property type="entry name" value="MFS_trans_sf"/>
</dbReference>
<dbReference type="PROSITE" id="PS50850">
    <property type="entry name" value="MFS"/>
    <property type="match status" value="1"/>
</dbReference>
<feature type="transmembrane region" description="Helical" evidence="6">
    <location>
        <begin position="171"/>
        <end position="190"/>
    </location>
</feature>
<feature type="transmembrane region" description="Helical" evidence="6">
    <location>
        <begin position="317"/>
        <end position="338"/>
    </location>
</feature>
<dbReference type="InterPro" id="IPR005829">
    <property type="entry name" value="Sugar_transporter_CS"/>
</dbReference>
<dbReference type="InterPro" id="IPR020846">
    <property type="entry name" value="MFS_dom"/>
</dbReference>
<proteinExistence type="predicted"/>
<feature type="transmembrane region" description="Helical" evidence="6">
    <location>
        <begin position="196"/>
        <end position="217"/>
    </location>
</feature>
<feature type="transmembrane region" description="Helical" evidence="6">
    <location>
        <begin position="345"/>
        <end position="366"/>
    </location>
</feature>
<evidence type="ECO:0000256" key="4">
    <source>
        <dbReference type="ARBA" id="ARBA00023136"/>
    </source>
</evidence>
<dbReference type="FunFam" id="1.20.1250.20:FF:000249">
    <property type="entry name" value="facilitated trehalose transporter Tret1"/>
    <property type="match status" value="1"/>
</dbReference>
<evidence type="ECO:0000256" key="3">
    <source>
        <dbReference type="ARBA" id="ARBA00022989"/>
    </source>
</evidence>
<organism evidence="8 9">
    <name type="scientific">Callosobruchus maculatus</name>
    <name type="common">Southern cowpea weevil</name>
    <name type="synonym">Pulse bruchid</name>
    <dbReference type="NCBI Taxonomy" id="64391"/>
    <lineage>
        <taxon>Eukaryota</taxon>
        <taxon>Metazoa</taxon>
        <taxon>Ecdysozoa</taxon>
        <taxon>Arthropoda</taxon>
        <taxon>Hexapoda</taxon>
        <taxon>Insecta</taxon>
        <taxon>Pterygota</taxon>
        <taxon>Neoptera</taxon>
        <taxon>Endopterygota</taxon>
        <taxon>Coleoptera</taxon>
        <taxon>Polyphaga</taxon>
        <taxon>Cucujiformia</taxon>
        <taxon>Chrysomeloidea</taxon>
        <taxon>Chrysomelidae</taxon>
        <taxon>Bruchinae</taxon>
        <taxon>Bruchini</taxon>
        <taxon>Callosobruchus</taxon>
    </lineage>
</organism>
<feature type="transmembrane region" description="Helical" evidence="6">
    <location>
        <begin position="378"/>
        <end position="402"/>
    </location>
</feature>
<evidence type="ECO:0000256" key="2">
    <source>
        <dbReference type="ARBA" id="ARBA00022692"/>
    </source>
</evidence>
<dbReference type="PANTHER" id="PTHR48021:SF68">
    <property type="entry name" value="MAJOR FACILITATOR SUPERFAMILY (MFS) PROFILE DOMAIN-CONTAINING PROTEIN"/>
    <property type="match status" value="1"/>
</dbReference>
<evidence type="ECO:0000256" key="1">
    <source>
        <dbReference type="ARBA" id="ARBA00004141"/>
    </source>
</evidence>
<accession>A0A653CNM7</accession>
<evidence type="ECO:0000313" key="9">
    <source>
        <dbReference type="Proteomes" id="UP000410492"/>
    </source>
</evidence>
<dbReference type="Proteomes" id="UP000410492">
    <property type="component" value="Unassembled WGS sequence"/>
</dbReference>
<dbReference type="InterPro" id="IPR050549">
    <property type="entry name" value="MFS_Trehalose_Transporter"/>
</dbReference>
<dbReference type="PANTHER" id="PTHR48021">
    <property type="match status" value="1"/>
</dbReference>
<dbReference type="PROSITE" id="PS00216">
    <property type="entry name" value="SUGAR_TRANSPORT_1"/>
    <property type="match status" value="1"/>
</dbReference>
<dbReference type="GO" id="GO:0016020">
    <property type="term" value="C:membrane"/>
    <property type="evidence" value="ECO:0007669"/>
    <property type="project" value="UniProtKB-SubCell"/>
</dbReference>
<sequence>MKSGIQNTLQLFLGRIWKTEDHDNREEHKKLASPFLKQSILALGPFLLTVGLGMTSGYSAILLPQLELEQNENNSTISMDEEQASWIASMAALPMAIGSMLGGIFLEKFGRRGTHLLTCFPTAQGWLLIYLAVNTKMILVGRFLTGFCAGILGTATGVYLGETTEPKHRGFFLAGISFAISFGLFLIHLLGTYLHWQLTALLSALISLISFMLLLFVPESPSWLAKKNKQEKAKHAFHWCRGYSEDAEKELAIMLQRQEDEKDIKISLRELSMPEFWKPLVIIVVYIVTNQWVGVNAITFYTVAIMKDTIGDGLDEYLAMILVDAVRVVMSVIACILLRNCTRRSLALTSGIGTFISLFTLSFFTYFSKMHPEYSLSWMPVACLFLYIAAISIGFVPLPWALIGELFPLKLRSAGSSICSFMAFTAFFSVVKTSPGMFRSIGSSGTFLVYGIVALVGTIFVALFLPETRGKPLHEIEDGFKMKNSHSSSDSNNNGTIE</sequence>